<reference evidence="2" key="1">
    <citation type="journal article" date="2018" name="Nat. Microbiol.">
        <title>Leveraging single-cell genomics to expand the fungal tree of life.</title>
        <authorList>
            <person name="Ahrendt S.R."/>
            <person name="Quandt C.A."/>
            <person name="Ciobanu D."/>
            <person name="Clum A."/>
            <person name="Salamov A."/>
            <person name="Andreopoulos B."/>
            <person name="Cheng J.F."/>
            <person name="Woyke T."/>
            <person name="Pelin A."/>
            <person name="Henrissat B."/>
            <person name="Reynolds N.K."/>
            <person name="Benny G.L."/>
            <person name="Smith M.E."/>
            <person name="James T.Y."/>
            <person name="Grigoriev I.V."/>
        </authorList>
    </citation>
    <scope>NUCLEOTIDE SEQUENCE [LARGE SCALE GENOMIC DNA]</scope>
</reference>
<protein>
    <submittedName>
        <fullName evidence="1">Uncharacterized protein</fullName>
    </submittedName>
</protein>
<organism evidence="1 2">
    <name type="scientific">Blyttiomyces helicus</name>
    <dbReference type="NCBI Taxonomy" id="388810"/>
    <lineage>
        <taxon>Eukaryota</taxon>
        <taxon>Fungi</taxon>
        <taxon>Fungi incertae sedis</taxon>
        <taxon>Chytridiomycota</taxon>
        <taxon>Chytridiomycota incertae sedis</taxon>
        <taxon>Chytridiomycetes</taxon>
        <taxon>Chytridiomycetes incertae sedis</taxon>
        <taxon>Blyttiomyces</taxon>
    </lineage>
</organism>
<name>A0A4P9WE47_9FUNG</name>
<evidence type="ECO:0000313" key="1">
    <source>
        <dbReference type="EMBL" id="RKO89963.1"/>
    </source>
</evidence>
<dbReference type="EMBL" id="KZ995796">
    <property type="protein sequence ID" value="RKO89963.1"/>
    <property type="molecule type" value="Genomic_DNA"/>
</dbReference>
<accession>A0A4P9WE47</accession>
<dbReference type="Proteomes" id="UP000269721">
    <property type="component" value="Unassembled WGS sequence"/>
</dbReference>
<dbReference type="AlphaFoldDB" id="A0A4P9WE47"/>
<gene>
    <name evidence="1" type="ORF">BDK51DRAFT_49006</name>
</gene>
<keyword evidence="2" id="KW-1185">Reference proteome</keyword>
<sequence>MPLPARIHADVASLSSGSPFYVTDFLGPPFAISGDPSSTPLATWIKGGKPLTIADKGSIRVAESGGPGGERGAPEQAQNIWDPSMVRELEGSVGRRFPSLSLPDTGLRVLPGSRSGSRSFPVVSAFWLRVTASVRALAAIYSACKERGSPILGPIHQRATPHRVVKATEVGVAETREIGAGAEGFAGEEARYLGELKPDSDSRFPSAIAQRDCIIADGEQEKESRMRKHCGRLTTGGVRRE</sequence>
<proteinExistence type="predicted"/>
<evidence type="ECO:0000313" key="2">
    <source>
        <dbReference type="Proteomes" id="UP000269721"/>
    </source>
</evidence>